<dbReference type="SUPFAM" id="SSF53254">
    <property type="entry name" value="Phosphoglycerate mutase-like"/>
    <property type="match status" value="1"/>
</dbReference>
<dbReference type="EMBL" id="QXDC01000002">
    <property type="protein sequence ID" value="RIA46696.1"/>
    <property type="molecule type" value="Genomic_DNA"/>
</dbReference>
<dbReference type="CDD" id="cd07067">
    <property type="entry name" value="HP_PGM_like"/>
    <property type="match status" value="1"/>
</dbReference>
<accession>A0A397PAU5</accession>
<dbReference type="Pfam" id="PF00300">
    <property type="entry name" value="His_Phos_1"/>
    <property type="match status" value="1"/>
</dbReference>
<dbReference type="SMART" id="SM00855">
    <property type="entry name" value="PGAM"/>
    <property type="match status" value="1"/>
</dbReference>
<evidence type="ECO:0000313" key="4">
    <source>
        <dbReference type="Proteomes" id="UP000266568"/>
    </source>
</evidence>
<protein>
    <submittedName>
        <fullName evidence="3">Putative phosphoglycerate mutase</fullName>
    </submittedName>
</protein>
<gene>
    <name evidence="3" type="ORF">DFR49_1247</name>
</gene>
<dbReference type="InterPro" id="IPR050275">
    <property type="entry name" value="PGM_Phosphatase"/>
</dbReference>
<keyword evidence="4" id="KW-1185">Reference proteome</keyword>
<dbReference type="InterPro" id="IPR013078">
    <property type="entry name" value="His_Pase_superF_clade-1"/>
</dbReference>
<evidence type="ECO:0000313" key="3">
    <source>
        <dbReference type="EMBL" id="RIA46696.1"/>
    </source>
</evidence>
<evidence type="ECO:0000256" key="2">
    <source>
        <dbReference type="PIRSR" id="PIRSR613078-2"/>
    </source>
</evidence>
<feature type="binding site" evidence="2">
    <location>
        <begin position="84"/>
        <end position="87"/>
    </location>
    <ligand>
        <name>substrate</name>
    </ligand>
</feature>
<dbReference type="RefSeq" id="WP_119034773.1">
    <property type="nucleotide sequence ID" value="NZ_QXDC01000002.1"/>
</dbReference>
<dbReference type="Proteomes" id="UP000266568">
    <property type="component" value="Unassembled WGS sequence"/>
</dbReference>
<feature type="active site" description="Proton donor/acceptor" evidence="1">
    <location>
        <position position="84"/>
    </location>
</feature>
<dbReference type="AlphaFoldDB" id="A0A397PAU5"/>
<proteinExistence type="predicted"/>
<dbReference type="OrthoDB" id="9781415at2"/>
<feature type="binding site" evidence="2">
    <location>
        <begin position="25"/>
        <end position="26"/>
    </location>
    <ligand>
        <name>substrate</name>
    </ligand>
</feature>
<feature type="active site" description="Tele-phosphohistidine intermediate" evidence="1">
    <location>
        <position position="13"/>
    </location>
</feature>
<dbReference type="PANTHER" id="PTHR48100:SF15">
    <property type="entry name" value="SEDOHEPTULOSE 1,7-BISPHOSPHATASE"/>
    <property type="match status" value="1"/>
</dbReference>
<sequence>MTDSLPEITLVRHGETLWSRTRRHTGRTDIPLTPAGEEAAVGLTARLPSPPLPIVWSSPSQRAFDTCRLAGFAAWSAKKPDLAEWDYGDYEGRTTADIQAERPGWNLFRDGCPGGETAADVGMRVDRIIAALRDADCNALIFSSAHVMDVLAARWLGLEPQQGSLFALDTASISVLGYAHDQNEPVILRWNQVDPAPSERHDHG</sequence>
<dbReference type="PANTHER" id="PTHR48100">
    <property type="entry name" value="BROAD-SPECIFICITY PHOSPHATASE YOR283W-RELATED"/>
    <property type="match status" value="1"/>
</dbReference>
<dbReference type="GO" id="GO:0101006">
    <property type="term" value="F:protein histidine phosphatase activity"/>
    <property type="evidence" value="ECO:0007669"/>
    <property type="project" value="TreeGrafter"/>
</dbReference>
<comment type="caution">
    <text evidence="3">The sequence shown here is derived from an EMBL/GenBank/DDBJ whole genome shotgun (WGS) entry which is preliminary data.</text>
</comment>
<evidence type="ECO:0000256" key="1">
    <source>
        <dbReference type="PIRSR" id="PIRSR613078-1"/>
    </source>
</evidence>
<dbReference type="GO" id="GO:0070297">
    <property type="term" value="P:regulation of phosphorelay signal transduction system"/>
    <property type="evidence" value="ECO:0007669"/>
    <property type="project" value="TreeGrafter"/>
</dbReference>
<dbReference type="Gene3D" id="3.40.50.1240">
    <property type="entry name" value="Phosphoglycerate mutase-like"/>
    <property type="match status" value="1"/>
</dbReference>
<name>A0A397PAU5_9SPHN</name>
<organism evidence="3 4">
    <name type="scientific">Hephaestia caeni</name>
    <dbReference type="NCBI Taxonomy" id="645617"/>
    <lineage>
        <taxon>Bacteria</taxon>
        <taxon>Pseudomonadati</taxon>
        <taxon>Pseudomonadota</taxon>
        <taxon>Alphaproteobacteria</taxon>
        <taxon>Sphingomonadales</taxon>
        <taxon>Sphingomonadaceae</taxon>
        <taxon>Hephaestia</taxon>
    </lineage>
</organism>
<reference evidence="3 4" key="1">
    <citation type="submission" date="2018-08" db="EMBL/GenBank/DDBJ databases">
        <title>Genomic Encyclopedia of Type Strains, Phase IV (KMG-IV): sequencing the most valuable type-strain genomes for metagenomic binning, comparative biology and taxonomic classification.</title>
        <authorList>
            <person name="Goeker M."/>
        </authorList>
    </citation>
    <scope>NUCLEOTIDE SEQUENCE [LARGE SCALE GENOMIC DNA]</scope>
    <source>
        <strain evidence="3 4">DSM 25527</strain>
    </source>
</reference>
<dbReference type="InterPro" id="IPR029033">
    <property type="entry name" value="His_PPase_superfam"/>
</dbReference>
<feature type="binding site" evidence="2">
    <location>
        <position position="62"/>
    </location>
    <ligand>
        <name>substrate</name>
    </ligand>
</feature>